<dbReference type="PROSITE" id="PS00107">
    <property type="entry name" value="PROTEIN_KINASE_ATP"/>
    <property type="match status" value="1"/>
</dbReference>
<evidence type="ECO:0000256" key="10">
    <source>
        <dbReference type="ARBA" id="ARBA00022614"/>
    </source>
</evidence>
<evidence type="ECO:0000256" key="17">
    <source>
        <dbReference type="ARBA" id="ARBA00022840"/>
    </source>
</evidence>
<keyword evidence="9" id="KW-0723">Serine/threonine-protein kinase</keyword>
<evidence type="ECO:0000256" key="3">
    <source>
        <dbReference type="ARBA" id="ARBA00008684"/>
    </source>
</evidence>
<dbReference type="InterPro" id="IPR042532">
    <property type="entry name" value="EXOC3/Sec6_C"/>
</dbReference>
<keyword evidence="12" id="KW-0812">Transmembrane</keyword>
<dbReference type="InterPro" id="IPR013210">
    <property type="entry name" value="LRR_N_plant-typ"/>
</dbReference>
<dbReference type="Pfam" id="PF06046">
    <property type="entry name" value="Sec6"/>
    <property type="match status" value="1"/>
</dbReference>
<dbReference type="InterPro" id="IPR011009">
    <property type="entry name" value="Kinase-like_dom_sf"/>
</dbReference>
<accession>A0A6A6KQV5</accession>
<dbReference type="FunFam" id="1.10.357.70:FF:000002">
    <property type="entry name" value="Exocyst complex component SEC6"/>
    <property type="match status" value="1"/>
</dbReference>
<organism evidence="26 27">
    <name type="scientific">Hevea brasiliensis</name>
    <name type="common">Para rubber tree</name>
    <name type="synonym">Siphonia brasiliensis</name>
    <dbReference type="NCBI Taxonomy" id="3981"/>
    <lineage>
        <taxon>Eukaryota</taxon>
        <taxon>Viridiplantae</taxon>
        <taxon>Streptophyta</taxon>
        <taxon>Embryophyta</taxon>
        <taxon>Tracheophyta</taxon>
        <taxon>Spermatophyta</taxon>
        <taxon>Magnoliopsida</taxon>
        <taxon>eudicotyledons</taxon>
        <taxon>Gunneridae</taxon>
        <taxon>Pentapetalae</taxon>
        <taxon>rosids</taxon>
        <taxon>fabids</taxon>
        <taxon>Malpighiales</taxon>
        <taxon>Euphorbiaceae</taxon>
        <taxon>Crotonoideae</taxon>
        <taxon>Micrandreae</taxon>
        <taxon>Hevea</taxon>
    </lineage>
</organism>
<dbReference type="InterPro" id="IPR001611">
    <property type="entry name" value="Leu-rich_rpt"/>
</dbReference>
<dbReference type="InterPro" id="IPR000719">
    <property type="entry name" value="Prot_kinase_dom"/>
</dbReference>
<evidence type="ECO:0000256" key="22">
    <source>
        <dbReference type="ARBA" id="ARBA00047899"/>
    </source>
</evidence>
<evidence type="ECO:0000256" key="21">
    <source>
        <dbReference type="ARBA" id="ARBA00023180"/>
    </source>
</evidence>
<protein>
    <recommendedName>
        <fullName evidence="5">non-specific serine/threonine protein kinase</fullName>
        <ecNumber evidence="5">2.7.11.1</ecNumber>
    </recommendedName>
</protein>
<dbReference type="InterPro" id="IPR010326">
    <property type="entry name" value="EXOC3/Sec6"/>
</dbReference>
<evidence type="ECO:0000256" key="19">
    <source>
        <dbReference type="ARBA" id="ARBA00023136"/>
    </source>
</evidence>
<feature type="binding site" evidence="24">
    <location>
        <position position="1063"/>
    </location>
    <ligand>
        <name>ATP</name>
        <dbReference type="ChEBI" id="CHEBI:30616"/>
    </ligand>
</feature>
<dbReference type="PROSITE" id="PS50011">
    <property type="entry name" value="PROTEIN_KINASE_DOM"/>
    <property type="match status" value="1"/>
</dbReference>
<keyword evidence="15 24" id="KW-0547">Nucleotide-binding</keyword>
<dbReference type="SMART" id="SM00220">
    <property type="entry name" value="S_TKc"/>
    <property type="match status" value="1"/>
</dbReference>
<evidence type="ECO:0000256" key="16">
    <source>
        <dbReference type="ARBA" id="ARBA00022777"/>
    </source>
</evidence>
<keyword evidence="20" id="KW-0675">Receptor</keyword>
<dbReference type="PANTHER" id="PTHR21292">
    <property type="entry name" value="EXOCYST COMPLEX COMPONENT SEC6-RELATED"/>
    <property type="match status" value="1"/>
</dbReference>
<dbReference type="Gene3D" id="1.10.357.70">
    <property type="entry name" value="Exocyst complex component Sec6, C-terminal domain"/>
    <property type="match status" value="1"/>
</dbReference>
<comment type="similarity">
    <text evidence="3">Belongs to the protein kinase superfamily. Ser/Thr protein kinase family.</text>
</comment>
<keyword evidence="13" id="KW-0732">Signal</keyword>
<evidence type="ECO:0000256" key="20">
    <source>
        <dbReference type="ARBA" id="ARBA00023170"/>
    </source>
</evidence>
<comment type="catalytic activity">
    <reaction evidence="22">
        <text>L-threonyl-[protein] + ATP = O-phospho-L-threonyl-[protein] + ADP + H(+)</text>
        <dbReference type="Rhea" id="RHEA:46608"/>
        <dbReference type="Rhea" id="RHEA-COMP:11060"/>
        <dbReference type="Rhea" id="RHEA-COMP:11605"/>
        <dbReference type="ChEBI" id="CHEBI:15378"/>
        <dbReference type="ChEBI" id="CHEBI:30013"/>
        <dbReference type="ChEBI" id="CHEBI:30616"/>
        <dbReference type="ChEBI" id="CHEBI:61977"/>
        <dbReference type="ChEBI" id="CHEBI:456216"/>
        <dbReference type="EC" id="2.7.11.1"/>
    </reaction>
</comment>
<dbReference type="GO" id="GO:0004674">
    <property type="term" value="F:protein serine/threonine kinase activity"/>
    <property type="evidence" value="ECO:0007669"/>
    <property type="project" value="UniProtKB-KW"/>
</dbReference>
<evidence type="ECO:0000256" key="11">
    <source>
        <dbReference type="ARBA" id="ARBA00022679"/>
    </source>
</evidence>
<dbReference type="Gene3D" id="1.10.510.10">
    <property type="entry name" value="Transferase(Phosphotransferase) domain 1"/>
    <property type="match status" value="1"/>
</dbReference>
<dbReference type="FunFam" id="3.80.10.10:FF:000024">
    <property type="entry name" value="Somatic embryogenesis receptor kinase 1"/>
    <property type="match status" value="1"/>
</dbReference>
<evidence type="ECO:0000256" key="6">
    <source>
        <dbReference type="ARBA" id="ARBA00022448"/>
    </source>
</evidence>
<keyword evidence="27" id="KW-1185">Reference proteome</keyword>
<dbReference type="PANTHER" id="PTHR21292:SF1">
    <property type="entry name" value="EXOCYST COMPLEX COMPONENT 3"/>
    <property type="match status" value="1"/>
</dbReference>
<evidence type="ECO:0000256" key="12">
    <source>
        <dbReference type="ARBA" id="ARBA00022692"/>
    </source>
</evidence>
<dbReference type="GO" id="GO:0005524">
    <property type="term" value="F:ATP binding"/>
    <property type="evidence" value="ECO:0007669"/>
    <property type="project" value="UniProtKB-UniRule"/>
</dbReference>
<evidence type="ECO:0000256" key="13">
    <source>
        <dbReference type="ARBA" id="ARBA00022729"/>
    </source>
</evidence>
<dbReference type="Gene3D" id="1.10.357.50">
    <property type="match status" value="1"/>
</dbReference>
<evidence type="ECO:0000256" key="14">
    <source>
        <dbReference type="ARBA" id="ARBA00022737"/>
    </source>
</evidence>
<keyword evidence="14" id="KW-0677">Repeat</keyword>
<comment type="subcellular location">
    <subcellularLocation>
        <location evidence="1">Cell membrane</location>
        <topology evidence="1">Single-pass membrane protein</topology>
    </subcellularLocation>
    <subcellularLocation>
        <location evidence="2">Membrane</location>
        <topology evidence="2">Single-pass type I membrane protein</topology>
    </subcellularLocation>
</comment>
<keyword evidence="10" id="KW-0433">Leucine-rich repeat</keyword>
<keyword evidence="16" id="KW-0418">Kinase</keyword>
<dbReference type="InterPro" id="IPR001245">
    <property type="entry name" value="Ser-Thr/Tyr_kinase_cat_dom"/>
</dbReference>
<keyword evidence="21" id="KW-0325">Glycoprotein</keyword>
<keyword evidence="17 24" id="KW-0067">ATP-binding</keyword>
<evidence type="ECO:0000313" key="27">
    <source>
        <dbReference type="Proteomes" id="UP000467840"/>
    </source>
</evidence>
<feature type="domain" description="Protein kinase" evidence="25">
    <location>
        <begin position="1035"/>
        <end position="1296"/>
    </location>
</feature>
<evidence type="ECO:0000256" key="2">
    <source>
        <dbReference type="ARBA" id="ARBA00004479"/>
    </source>
</evidence>
<evidence type="ECO:0000256" key="5">
    <source>
        <dbReference type="ARBA" id="ARBA00012513"/>
    </source>
</evidence>
<evidence type="ECO:0000256" key="9">
    <source>
        <dbReference type="ARBA" id="ARBA00022527"/>
    </source>
</evidence>
<comment type="catalytic activity">
    <reaction evidence="23">
        <text>L-seryl-[protein] + ATP = O-phospho-L-seryl-[protein] + ADP + H(+)</text>
        <dbReference type="Rhea" id="RHEA:17989"/>
        <dbReference type="Rhea" id="RHEA-COMP:9863"/>
        <dbReference type="Rhea" id="RHEA-COMP:11604"/>
        <dbReference type="ChEBI" id="CHEBI:15378"/>
        <dbReference type="ChEBI" id="CHEBI:29999"/>
        <dbReference type="ChEBI" id="CHEBI:30616"/>
        <dbReference type="ChEBI" id="CHEBI:83421"/>
        <dbReference type="ChEBI" id="CHEBI:456216"/>
        <dbReference type="EC" id="2.7.11.1"/>
    </reaction>
</comment>
<dbReference type="FunFam" id="3.30.200.20:FF:000015">
    <property type="entry name" value="Somatic embryogenesis receptor kinase 1"/>
    <property type="match status" value="1"/>
</dbReference>
<dbReference type="Pfam" id="PF08263">
    <property type="entry name" value="LRRNT_2"/>
    <property type="match status" value="1"/>
</dbReference>
<dbReference type="GO" id="GO:0000149">
    <property type="term" value="F:SNARE binding"/>
    <property type="evidence" value="ECO:0007669"/>
    <property type="project" value="TreeGrafter"/>
</dbReference>
<dbReference type="FunFam" id="1.10.357.50:FF:000003">
    <property type="entry name" value="Exocyst complex component SEC6"/>
    <property type="match status" value="1"/>
</dbReference>
<keyword evidence="8" id="KW-0268">Exocytosis</keyword>
<dbReference type="PROSITE" id="PS51450">
    <property type="entry name" value="LRR"/>
    <property type="match status" value="1"/>
</dbReference>
<evidence type="ECO:0000259" key="25">
    <source>
        <dbReference type="PROSITE" id="PS50011"/>
    </source>
</evidence>
<dbReference type="GO" id="GO:0005886">
    <property type="term" value="C:plasma membrane"/>
    <property type="evidence" value="ECO:0007669"/>
    <property type="project" value="UniProtKB-SubCell"/>
</dbReference>
<dbReference type="Proteomes" id="UP000467840">
    <property type="component" value="Chromosome 2"/>
</dbReference>
<reference evidence="26 27" key="1">
    <citation type="journal article" date="2020" name="Mol. Plant">
        <title>The Chromosome-Based Rubber Tree Genome Provides New Insights into Spurge Genome Evolution and Rubber Biosynthesis.</title>
        <authorList>
            <person name="Liu J."/>
            <person name="Shi C."/>
            <person name="Shi C.C."/>
            <person name="Li W."/>
            <person name="Zhang Q.J."/>
            <person name="Zhang Y."/>
            <person name="Li K."/>
            <person name="Lu H.F."/>
            <person name="Shi C."/>
            <person name="Zhu S.T."/>
            <person name="Xiao Z.Y."/>
            <person name="Nan H."/>
            <person name="Yue Y."/>
            <person name="Zhu X.G."/>
            <person name="Wu Y."/>
            <person name="Hong X.N."/>
            <person name="Fan G.Y."/>
            <person name="Tong Y."/>
            <person name="Zhang D."/>
            <person name="Mao C.L."/>
            <person name="Liu Y.L."/>
            <person name="Hao S.J."/>
            <person name="Liu W.Q."/>
            <person name="Lv M.Q."/>
            <person name="Zhang H.B."/>
            <person name="Liu Y."/>
            <person name="Hu-Tang G.R."/>
            <person name="Wang J.P."/>
            <person name="Wang J.H."/>
            <person name="Sun Y.H."/>
            <person name="Ni S.B."/>
            <person name="Chen W.B."/>
            <person name="Zhang X.C."/>
            <person name="Jiao Y.N."/>
            <person name="Eichler E.E."/>
            <person name="Li G.H."/>
            <person name="Liu X."/>
            <person name="Gao L.Z."/>
        </authorList>
    </citation>
    <scope>NUCLEOTIDE SEQUENCE [LARGE SCALE GENOMIC DNA]</scope>
    <source>
        <strain evidence="27">cv. GT1</strain>
        <tissue evidence="26">Leaf</tissue>
    </source>
</reference>
<evidence type="ECO:0000256" key="1">
    <source>
        <dbReference type="ARBA" id="ARBA00004162"/>
    </source>
</evidence>
<dbReference type="Pfam" id="PF00560">
    <property type="entry name" value="LRR_1"/>
    <property type="match status" value="2"/>
</dbReference>
<evidence type="ECO:0000256" key="24">
    <source>
        <dbReference type="PROSITE-ProRule" id="PRU10141"/>
    </source>
</evidence>
<dbReference type="GO" id="GO:0000145">
    <property type="term" value="C:exocyst"/>
    <property type="evidence" value="ECO:0007669"/>
    <property type="project" value="InterPro"/>
</dbReference>
<keyword evidence="18" id="KW-1133">Transmembrane helix</keyword>
<dbReference type="Gene3D" id="3.30.200.20">
    <property type="entry name" value="Phosphorylase Kinase, domain 1"/>
    <property type="match status" value="1"/>
</dbReference>
<evidence type="ECO:0000256" key="8">
    <source>
        <dbReference type="ARBA" id="ARBA00022483"/>
    </source>
</evidence>
<evidence type="ECO:0000256" key="23">
    <source>
        <dbReference type="ARBA" id="ARBA00048679"/>
    </source>
</evidence>
<evidence type="ECO:0000256" key="18">
    <source>
        <dbReference type="ARBA" id="ARBA00022989"/>
    </source>
</evidence>
<keyword evidence="19" id="KW-0472">Membrane</keyword>
<dbReference type="InterPro" id="IPR032675">
    <property type="entry name" value="LRR_dom_sf"/>
</dbReference>
<dbReference type="InterPro" id="IPR008271">
    <property type="entry name" value="Ser/Thr_kinase_AS"/>
</dbReference>
<dbReference type="Pfam" id="PF07714">
    <property type="entry name" value="PK_Tyr_Ser-Thr"/>
    <property type="match status" value="1"/>
</dbReference>
<dbReference type="GO" id="GO:0051601">
    <property type="term" value="P:exocyst localization"/>
    <property type="evidence" value="ECO:0007669"/>
    <property type="project" value="TreeGrafter"/>
</dbReference>
<dbReference type="InterPro" id="IPR017441">
    <property type="entry name" value="Protein_kinase_ATP_BS"/>
</dbReference>
<dbReference type="EC" id="2.7.11.1" evidence="5"/>
<comment type="caution">
    <text evidence="26">The sequence shown here is derived from an EMBL/GenBank/DDBJ whole genome shotgun (WGS) entry which is preliminary data.</text>
</comment>
<dbReference type="SUPFAM" id="SSF52058">
    <property type="entry name" value="L domain-like"/>
    <property type="match status" value="1"/>
</dbReference>
<comment type="similarity">
    <text evidence="4">Belongs to the SEC6 family.</text>
</comment>
<dbReference type="Gene3D" id="3.80.10.10">
    <property type="entry name" value="Ribonuclease Inhibitor"/>
    <property type="match status" value="1"/>
</dbReference>
<keyword evidence="7" id="KW-1003">Cell membrane</keyword>
<evidence type="ECO:0000256" key="15">
    <source>
        <dbReference type="ARBA" id="ARBA00022741"/>
    </source>
</evidence>
<dbReference type="EMBL" id="JAAGAX010000015">
    <property type="protein sequence ID" value="KAF2291037.1"/>
    <property type="molecule type" value="Genomic_DNA"/>
</dbReference>
<evidence type="ECO:0000313" key="26">
    <source>
        <dbReference type="EMBL" id="KAF2291037.1"/>
    </source>
</evidence>
<proteinExistence type="inferred from homology"/>
<gene>
    <name evidence="26" type="ORF">GH714_019227</name>
</gene>
<keyword evidence="11" id="KW-0808">Transferase</keyword>
<dbReference type="GO" id="GO:0006887">
    <property type="term" value="P:exocytosis"/>
    <property type="evidence" value="ECO:0007669"/>
    <property type="project" value="UniProtKB-KW"/>
</dbReference>
<evidence type="ECO:0000256" key="7">
    <source>
        <dbReference type="ARBA" id="ARBA00022475"/>
    </source>
</evidence>
<dbReference type="SUPFAM" id="SSF56112">
    <property type="entry name" value="Protein kinase-like (PK-like)"/>
    <property type="match status" value="1"/>
</dbReference>
<dbReference type="FunFam" id="1.10.510.10:FF:000016">
    <property type="entry name" value="Somatic embryogenesis receptor-like kinase 1"/>
    <property type="match status" value="1"/>
</dbReference>
<dbReference type="PROSITE" id="PS00108">
    <property type="entry name" value="PROTEIN_KINASE_ST"/>
    <property type="match status" value="1"/>
</dbReference>
<name>A0A6A6KQV5_HEVBR</name>
<dbReference type="Pfam" id="PF00069">
    <property type="entry name" value="Pkinase"/>
    <property type="match status" value="1"/>
</dbReference>
<evidence type="ECO:0000256" key="4">
    <source>
        <dbReference type="ARBA" id="ARBA00009447"/>
    </source>
</evidence>
<sequence length="1332" mass="149323">MMAEDLGVEAKEASVREVAKLLPLPELLQSISSIKADYIARQQANDAQLSTMVAEQVEQAQTGLEALALSQKAINQLRENFISIEKYCLECQTLIENHDQIKLLSNARNNLNTTLKDVEGMMSISVEAAEARNSLSDDKEIVNTYERLTALDGKRRFALAAAASHKEEVGRLREYFEDVDRTWETFEKTLWGHINNFYKLAKESPQTLVRALRVVETQEILDQQVAEEAAEAEGGGAMAAIANPRRSAKKSTSTVASSKNLTQQKLKVQGKGYKDKCYEQIRMSVEGRFSRLLTEFVFEDLKAALEEARTIGEELGDIYDYVAPCFPPRYEIFQLMVNLYTERFIQMLRLLSDRANEISNIEILKVTGWVVEYQDNMVGLGVDESLAQVCSESGAMDPLMNSYVERMQATTRKWYLNILEADKVQPPKKTEDGKLYTPAAVDLFRILGEQVQIVRDNSTDVMLYRISLAIIQVMIDFQAAERKRLGEPASDIGLEPLCAMINNNLRCYDLAMELSSSTIEALPQNYAEQVNFEDTCKGFLEVAKEAVHLTVRVIFEDPGVQELLVKLYQKEWSEGQVTEYLVATFGDYFTDVKMYIEERSFRRFVEACLEETVVVHIDHLLTQRNYIKEETIERMRLDEEVIMDFFREYISVSKVESRVRILSELRELASAESLDSFTIYTNILEHQPDCPPEVVEKLVGLREGIPRKDAKEVIQECKEIYENSLVDGNPPKTGSVFPKYIPSVLSCCLVSVPKYFIQTGDALHSLRSNLVDPNNVLQSWDPTLVNPCTWFHVTCNNDNSVIRVDLGNAALSGQLVPQLGLLKNLQLEVVRELYSNNISGPIPGDLGNLTSLVSLDLYLNSFTGPIPESLGKLSKLRFLRLNNNSLVGRIPMSLTNISSLQVLDLSNNRLSGVVPDNGSFSMFTPISFANNLDLCGPVTGHPCPGSPPFAPPPPFVPLPPISSQGGNTATGAIAGGVAAGAALLFAAPALAFAWWRRRKPQEFFFDVPAEEDPEVHLGQLKRFSLRELQVATDSFSNKNILGRGGFGKVYKGRLADGSLVAVKRLKEERTPGGELQFQTEVEMISMAVHRNLLRLRERSPSQPPLDWPTRKRIALGSARGLSYLHDHCDPKIIHRDVKAANILLDEDFEAVVGDFGLAKLMDYKDTHVTTAVRGTIGHIAPEYLSTGKSSEKTDVFGYGIMLLELITGQRAFDLARLANDDDVMLLDWVKGLLKEKKLEMLVDPDLQNKYVEAEVEQLIQVALLCTQGSPMERPKMSEVVRMLEGDGLAERWDEWQKVEVLRQEVELAPHPNSDWIVDSTENLHAVELSGPR</sequence>
<keyword evidence="6" id="KW-0813">Transport</keyword>